<dbReference type="RefSeq" id="WP_193180519.1">
    <property type="nucleotide sequence ID" value="NZ_JACVXA010000011.1"/>
</dbReference>
<evidence type="ECO:0000313" key="6">
    <source>
        <dbReference type="EMBL" id="MBE3637650.1"/>
    </source>
</evidence>
<evidence type="ECO:0000256" key="2">
    <source>
        <dbReference type="ARBA" id="ARBA00022679"/>
    </source>
</evidence>
<dbReference type="AlphaFoldDB" id="A0A8J7CGY4"/>
<dbReference type="GO" id="GO:0008976">
    <property type="term" value="F:polyphosphate kinase activity"/>
    <property type="evidence" value="ECO:0007669"/>
    <property type="project" value="UniProtKB-UniRule"/>
</dbReference>
<comment type="similarity">
    <text evidence="1 4">Belongs to the polyphosphate kinase 2 (PPK2) family. Class I subfamily.</text>
</comment>
<organism evidence="6 7">
    <name type="scientific">Mangrovicoccus algicola</name>
    <dbReference type="NCBI Taxonomy" id="2771008"/>
    <lineage>
        <taxon>Bacteria</taxon>
        <taxon>Pseudomonadati</taxon>
        <taxon>Pseudomonadota</taxon>
        <taxon>Alphaproteobacteria</taxon>
        <taxon>Rhodobacterales</taxon>
        <taxon>Paracoccaceae</taxon>
        <taxon>Mangrovicoccus</taxon>
    </lineage>
</organism>
<evidence type="ECO:0000256" key="4">
    <source>
        <dbReference type="RuleBase" id="RU369062"/>
    </source>
</evidence>
<comment type="caution">
    <text evidence="6">The sequence shown here is derived from an EMBL/GenBank/DDBJ whole genome shotgun (WGS) entry which is preliminary data.</text>
</comment>
<protein>
    <recommendedName>
        <fullName evidence="4">ADP/GDP-polyphosphate phosphotransferase</fullName>
        <ecNumber evidence="4">2.7.4.-</ecNumber>
    </recommendedName>
    <alternativeName>
        <fullName evidence="4">Polyphosphate kinase PPK2</fullName>
    </alternativeName>
</protein>
<keyword evidence="3 4" id="KW-0418">Kinase</keyword>
<dbReference type="InterPro" id="IPR016898">
    <property type="entry name" value="Polyphosphate_phosphotransfera"/>
</dbReference>
<dbReference type="Proteomes" id="UP000609121">
    <property type="component" value="Unassembled WGS sequence"/>
</dbReference>
<dbReference type="Pfam" id="PF03976">
    <property type="entry name" value="PPK2"/>
    <property type="match status" value="1"/>
</dbReference>
<dbReference type="GO" id="GO:0006793">
    <property type="term" value="P:phosphorus metabolic process"/>
    <property type="evidence" value="ECO:0007669"/>
    <property type="project" value="InterPro"/>
</dbReference>
<gene>
    <name evidence="6" type="primary">ppk2</name>
    <name evidence="6" type="ORF">ICN82_05445</name>
</gene>
<name>A0A8J7CGY4_9RHOB</name>
<accession>A0A8J7CGY4</accession>
<sequence>MSKKTLPFGGEISRFYESDAPAEIREAIAGASKDDILGEAYPYPERMEAKLYEKELYRLQIELAKFQTHVQREGLRVVVLFEGRDAAGKGGTIKRFRENMNPRVARVVALSAPSPREQSQFYLQRYMPHLPAAGEITLFDRSWYNRGVVEKVFGFCSTEERARFFRLCPNFETALIEDGIHLVKLWLTVSRAEQLRRFLAREQDPLKQWKLSQVDVDGLKKWDDYGEAIRETFDATHTVAAPWTVIRSDDKRRARIAAIRSVLHQIPYAGRDEEVACAPDPQICGGPDLFHA</sequence>
<reference evidence="6" key="1">
    <citation type="submission" date="2020-09" db="EMBL/GenBank/DDBJ databases">
        <title>A novel bacterium of genus Mangrovicoccus, isolated from South China Sea.</title>
        <authorList>
            <person name="Huang H."/>
            <person name="Mo K."/>
            <person name="Hu Y."/>
        </authorList>
    </citation>
    <scope>NUCLEOTIDE SEQUENCE</scope>
    <source>
        <strain evidence="6">HB182678</strain>
    </source>
</reference>
<proteinExistence type="inferred from homology"/>
<dbReference type="InterPro" id="IPR022488">
    <property type="entry name" value="PPK2-related"/>
</dbReference>
<dbReference type="InterPro" id="IPR022486">
    <property type="entry name" value="PPK2_PA0141"/>
</dbReference>
<evidence type="ECO:0000256" key="3">
    <source>
        <dbReference type="ARBA" id="ARBA00022777"/>
    </source>
</evidence>
<evidence type="ECO:0000256" key="1">
    <source>
        <dbReference type="ARBA" id="ARBA00009924"/>
    </source>
</evidence>
<comment type="subunit">
    <text evidence="4">Homotetramer.</text>
</comment>
<keyword evidence="2 4" id="KW-0808">Transferase</keyword>
<dbReference type="EMBL" id="JACVXA010000011">
    <property type="protein sequence ID" value="MBE3637650.1"/>
    <property type="molecule type" value="Genomic_DNA"/>
</dbReference>
<feature type="domain" description="Polyphosphate kinase-2-related" evidence="5">
    <location>
        <begin position="48"/>
        <end position="270"/>
    </location>
</feature>
<evidence type="ECO:0000259" key="5">
    <source>
        <dbReference type="Pfam" id="PF03976"/>
    </source>
</evidence>
<dbReference type="PANTHER" id="PTHR34383:SF1">
    <property type="entry name" value="ADP-POLYPHOSPHATE PHOSPHOTRANSFERASE"/>
    <property type="match status" value="1"/>
</dbReference>
<dbReference type="PANTHER" id="PTHR34383">
    <property type="entry name" value="POLYPHOSPHATE:AMP PHOSPHOTRANSFERASE-RELATED"/>
    <property type="match status" value="1"/>
</dbReference>
<dbReference type="Gene3D" id="3.40.50.300">
    <property type="entry name" value="P-loop containing nucleotide triphosphate hydrolases"/>
    <property type="match status" value="1"/>
</dbReference>
<dbReference type="NCBIfam" id="TIGR03707">
    <property type="entry name" value="PPK2_P_aer"/>
    <property type="match status" value="1"/>
</dbReference>
<dbReference type="InterPro" id="IPR027417">
    <property type="entry name" value="P-loop_NTPase"/>
</dbReference>
<evidence type="ECO:0000313" key="7">
    <source>
        <dbReference type="Proteomes" id="UP000609121"/>
    </source>
</evidence>
<dbReference type="EC" id="2.7.4.-" evidence="4"/>
<comment type="function">
    <text evidence="4">Uses inorganic polyphosphate (polyP) as a donor to convert GDP to GTP or ADP to ATP.</text>
</comment>
<dbReference type="SUPFAM" id="SSF52540">
    <property type="entry name" value="P-loop containing nucleoside triphosphate hydrolases"/>
    <property type="match status" value="1"/>
</dbReference>
<dbReference type="PIRSF" id="PIRSF028756">
    <property type="entry name" value="PPK2_prd"/>
    <property type="match status" value="1"/>
</dbReference>
<keyword evidence="7" id="KW-1185">Reference proteome</keyword>